<evidence type="ECO:0000256" key="1">
    <source>
        <dbReference type="SAM" id="Phobius"/>
    </source>
</evidence>
<organism evidence="3 4">
    <name type="scientific">Methanoculleus frigidifontis</name>
    <dbReference type="NCBI Taxonomy" id="2584085"/>
    <lineage>
        <taxon>Archaea</taxon>
        <taxon>Methanobacteriati</taxon>
        <taxon>Methanobacteriota</taxon>
        <taxon>Stenosarchaea group</taxon>
        <taxon>Methanomicrobia</taxon>
        <taxon>Methanomicrobiales</taxon>
        <taxon>Methanomicrobiaceae</taxon>
        <taxon>Methanoculleus</taxon>
    </lineage>
</organism>
<keyword evidence="1" id="KW-0812">Transmembrane</keyword>
<dbReference type="InterPro" id="IPR012859">
    <property type="entry name" value="Pilin_N_archaeal"/>
</dbReference>
<comment type="caution">
    <text evidence="3">The sequence shown here is derived from an EMBL/GenBank/DDBJ whole genome shotgun (WGS) entry which is preliminary data.</text>
</comment>
<dbReference type="EMBL" id="VCYH01000002">
    <property type="protein sequence ID" value="MDN7024148.1"/>
    <property type="molecule type" value="Genomic_DNA"/>
</dbReference>
<feature type="domain" description="Archaeal Type IV pilin N-terminal" evidence="2">
    <location>
        <begin position="6"/>
        <end position="78"/>
    </location>
</feature>
<keyword evidence="1" id="KW-1133">Transmembrane helix</keyword>
<proteinExistence type="predicted"/>
<accession>A0ABT8M890</accession>
<dbReference type="InterPro" id="IPR011050">
    <property type="entry name" value="Pectin_lyase_fold/virulence"/>
</dbReference>
<feature type="transmembrane region" description="Helical" evidence="1">
    <location>
        <begin position="12"/>
        <end position="33"/>
    </location>
</feature>
<dbReference type="Pfam" id="PF07790">
    <property type="entry name" value="Pilin_N"/>
    <property type="match status" value="1"/>
</dbReference>
<name>A0ABT8M890_9EURY</name>
<dbReference type="RefSeq" id="WP_301663235.1">
    <property type="nucleotide sequence ID" value="NZ_VCYH01000002.1"/>
</dbReference>
<dbReference type="SUPFAM" id="SSF51126">
    <property type="entry name" value="Pectin lyase-like"/>
    <property type="match status" value="1"/>
</dbReference>
<reference evidence="3" key="1">
    <citation type="submission" date="2019-05" db="EMBL/GenBank/DDBJ databases">
        <title>Methanoculleus sp. FWC-SCC1, a methanogenic archaeon isolated from deep marine cold seep.</title>
        <authorList>
            <person name="Chen Y.-W."/>
            <person name="Chen S.-C."/>
            <person name="Teng N.-H."/>
            <person name="Lai M.-C."/>
        </authorList>
    </citation>
    <scope>NUCLEOTIDE SEQUENCE</scope>
    <source>
        <strain evidence="3">FWC-SCC1</strain>
    </source>
</reference>
<keyword evidence="4" id="KW-1185">Reference proteome</keyword>
<dbReference type="Proteomes" id="UP001168338">
    <property type="component" value="Unassembled WGS sequence"/>
</dbReference>
<evidence type="ECO:0000313" key="3">
    <source>
        <dbReference type="EMBL" id="MDN7024148.1"/>
    </source>
</evidence>
<keyword evidence="1" id="KW-0472">Membrane</keyword>
<protein>
    <submittedName>
        <fullName evidence="3">Type IV pilin</fullName>
    </submittedName>
</protein>
<sequence length="455" mass="49268">MMQNDRAVSEVVATVLLISVIGLAASIFAVGMISQFGNEDPLPAAKIDVAYEGGTVYIEHQGGDPIRDDELRILIDSREEDFSDQIEGGDWSIGEVLEYSGTPELVQVIYAGSSRSDLLYSFSQVAGFDFVSYVIDENVFVYGNQLQFAGNQVNGPGAATIIKGNLITTDLNDNAQLLVSNIYIDGNVEFTRGSITLGSDTNPGSVYINGDLKLKVAGDHAFYGDTYVSGSLDIDETVTPTFYGNVYVKENVNLRNGDIYGDLYQGGDLYLKSARTRGNVYVNGNVQLDRTPTVDKQIEYTGGLTKPGGYPKAILDKCIQTPHVPEVPGFEIPNLDIPPVKSADWYSDHGYVSGGDLSSNMKIFADSYTLSKHWSTTAAENVIIVASNGDISLTGYWDIDIEGVLFAPNGKVSFGGGSFEGLVIARDGFFVTSGGSTVTFKNFEEYFDSPEDYPF</sequence>
<evidence type="ECO:0000259" key="2">
    <source>
        <dbReference type="Pfam" id="PF07790"/>
    </source>
</evidence>
<gene>
    <name evidence="3" type="ORF">FGU65_04460</name>
</gene>
<evidence type="ECO:0000313" key="4">
    <source>
        <dbReference type="Proteomes" id="UP001168338"/>
    </source>
</evidence>